<dbReference type="PANTHER" id="PTHR43682:SF1">
    <property type="entry name" value="LACTATE UTILIZATION PROTEIN C"/>
    <property type="match status" value="1"/>
</dbReference>
<dbReference type="Proteomes" id="UP000581135">
    <property type="component" value="Unassembled WGS sequence"/>
</dbReference>
<proteinExistence type="predicted"/>
<reference evidence="2 3" key="1">
    <citation type="submission" date="2020-08" db="EMBL/GenBank/DDBJ databases">
        <title>Genomic Encyclopedia of Type Strains, Phase III (KMG-III): the genomes of soil and plant-associated and newly described type strains.</title>
        <authorList>
            <person name="Whitman W."/>
        </authorList>
    </citation>
    <scope>NUCLEOTIDE SEQUENCE [LARGE SCALE GENOMIC DNA]</scope>
    <source>
        <strain evidence="2 3">CECT 8803</strain>
    </source>
</reference>
<organism evidence="2 3">
    <name type="scientific">Limibacillus halophilus</name>
    <dbReference type="NCBI Taxonomy" id="1579333"/>
    <lineage>
        <taxon>Bacteria</taxon>
        <taxon>Pseudomonadati</taxon>
        <taxon>Pseudomonadota</taxon>
        <taxon>Alphaproteobacteria</taxon>
        <taxon>Rhodospirillales</taxon>
        <taxon>Rhodovibrionaceae</taxon>
        <taxon>Limibacillus</taxon>
    </lineage>
</organism>
<name>A0A839SQM9_9PROT</name>
<dbReference type="EMBL" id="JACHXA010000001">
    <property type="protein sequence ID" value="MBB3064050.1"/>
    <property type="molecule type" value="Genomic_DNA"/>
</dbReference>
<dbReference type="AlphaFoldDB" id="A0A839SQM9"/>
<comment type="caution">
    <text evidence="2">The sequence shown here is derived from an EMBL/GenBank/DDBJ whole genome shotgun (WGS) entry which is preliminary data.</text>
</comment>
<evidence type="ECO:0000313" key="3">
    <source>
        <dbReference type="Proteomes" id="UP000581135"/>
    </source>
</evidence>
<dbReference type="InterPro" id="IPR024185">
    <property type="entry name" value="FTHF_cligase-like_sf"/>
</dbReference>
<protein>
    <submittedName>
        <fullName evidence="2">L-lactate dehydrogenase complex protein LldG</fullName>
    </submittedName>
</protein>
<dbReference type="InterPro" id="IPR037171">
    <property type="entry name" value="NagB/RpiA_transferase-like"/>
</dbReference>
<sequence length="231" mass="24592">MSGPRSNILGAVRRALKVSGSEMDRQDRVGARLSAHDRNLVPARSDGGAARKVALFRQMAEKVQTSFDEIGDMAQVPDAIAAYLKSHNLPPELKVAPAKDLADLDWSSQPLLAVAFGKAEEPDPVSVTRALAGVAETGTLVLPSGPESPVTLAFLPETHIVVLRRDEVVGPYEEAFDRLRAKLGEGVMPRTVNMISGPSRTGDIEQRIELGAHGPKRLHVILVGAAAGDEG</sequence>
<gene>
    <name evidence="2" type="ORF">FHR98_000315</name>
</gene>
<keyword evidence="3" id="KW-1185">Reference proteome</keyword>
<dbReference type="Pfam" id="PF02589">
    <property type="entry name" value="LUD_dom"/>
    <property type="match status" value="1"/>
</dbReference>
<accession>A0A839SQM9</accession>
<dbReference type="PANTHER" id="PTHR43682">
    <property type="entry name" value="LACTATE UTILIZATION PROTEIN C"/>
    <property type="match status" value="1"/>
</dbReference>
<feature type="domain" description="LUD" evidence="1">
    <location>
        <begin position="125"/>
        <end position="223"/>
    </location>
</feature>
<evidence type="ECO:0000313" key="2">
    <source>
        <dbReference type="EMBL" id="MBB3064050.1"/>
    </source>
</evidence>
<dbReference type="InterPro" id="IPR003741">
    <property type="entry name" value="LUD_dom"/>
</dbReference>
<dbReference type="RefSeq" id="WP_183414868.1">
    <property type="nucleotide sequence ID" value="NZ_JACHXA010000001.1"/>
</dbReference>
<dbReference type="SUPFAM" id="SSF100950">
    <property type="entry name" value="NagB/RpiA/CoA transferase-like"/>
    <property type="match status" value="1"/>
</dbReference>
<evidence type="ECO:0000259" key="1">
    <source>
        <dbReference type="Pfam" id="PF02589"/>
    </source>
</evidence>
<dbReference type="Gene3D" id="3.40.50.10420">
    <property type="entry name" value="NagB/RpiA/CoA transferase-like"/>
    <property type="match status" value="1"/>
</dbReference>